<evidence type="ECO:0000259" key="9">
    <source>
        <dbReference type="PROSITE" id="PS50157"/>
    </source>
</evidence>
<dbReference type="GO" id="GO:0000981">
    <property type="term" value="F:DNA-binding transcription factor activity, RNA polymerase II-specific"/>
    <property type="evidence" value="ECO:0007669"/>
    <property type="project" value="TreeGrafter"/>
</dbReference>
<evidence type="ECO:0000256" key="2">
    <source>
        <dbReference type="ARBA" id="ARBA00022723"/>
    </source>
</evidence>
<feature type="compositionally biased region" description="Polar residues" evidence="8">
    <location>
        <begin position="130"/>
        <end position="147"/>
    </location>
</feature>
<evidence type="ECO:0000256" key="3">
    <source>
        <dbReference type="ARBA" id="ARBA00022737"/>
    </source>
</evidence>
<dbReference type="PROSITE" id="PS50157">
    <property type="entry name" value="ZINC_FINGER_C2H2_2"/>
    <property type="match status" value="2"/>
</dbReference>
<organism evidence="10">
    <name type="scientific">Blastobotrys adeninivorans</name>
    <name type="common">Yeast</name>
    <name type="synonym">Arxula adeninivorans</name>
    <dbReference type="NCBI Taxonomy" id="409370"/>
    <lineage>
        <taxon>Eukaryota</taxon>
        <taxon>Fungi</taxon>
        <taxon>Dikarya</taxon>
        <taxon>Ascomycota</taxon>
        <taxon>Saccharomycotina</taxon>
        <taxon>Dipodascomycetes</taxon>
        <taxon>Dipodascales</taxon>
        <taxon>Trichomonascaceae</taxon>
        <taxon>Blastobotrys</taxon>
    </lineage>
</organism>
<feature type="domain" description="C2H2-type" evidence="9">
    <location>
        <begin position="229"/>
        <end position="256"/>
    </location>
</feature>
<dbReference type="GO" id="GO:0008270">
    <property type="term" value="F:zinc ion binding"/>
    <property type="evidence" value="ECO:0007669"/>
    <property type="project" value="UniProtKB-KW"/>
</dbReference>
<evidence type="ECO:0000256" key="6">
    <source>
        <dbReference type="ARBA" id="ARBA00023242"/>
    </source>
</evidence>
<name>A0A060T5S0_BLAAD</name>
<dbReference type="SUPFAM" id="SSF57667">
    <property type="entry name" value="beta-beta-alpha zinc fingers"/>
    <property type="match status" value="1"/>
</dbReference>
<feature type="region of interest" description="Disordered" evidence="8">
    <location>
        <begin position="130"/>
        <end position="150"/>
    </location>
</feature>
<evidence type="ECO:0000256" key="5">
    <source>
        <dbReference type="ARBA" id="ARBA00022833"/>
    </source>
</evidence>
<dbReference type="InterPro" id="IPR013087">
    <property type="entry name" value="Znf_C2H2_type"/>
</dbReference>
<gene>
    <name evidence="10" type="ORF">GNLVRS02_ARAD1B14014g</name>
</gene>
<evidence type="ECO:0000256" key="4">
    <source>
        <dbReference type="ARBA" id="ARBA00022771"/>
    </source>
</evidence>
<dbReference type="InterPro" id="IPR036236">
    <property type="entry name" value="Znf_C2H2_sf"/>
</dbReference>
<dbReference type="FunFam" id="3.30.160.60:FF:000125">
    <property type="entry name" value="Putative zinc finger protein 143"/>
    <property type="match status" value="1"/>
</dbReference>
<evidence type="ECO:0000256" key="1">
    <source>
        <dbReference type="ARBA" id="ARBA00004123"/>
    </source>
</evidence>
<reference evidence="10" key="2">
    <citation type="submission" date="2014-06" db="EMBL/GenBank/DDBJ databases">
        <title>The complete genome of Blastobotrys (Arxula) adeninivorans LS3 - a yeast of biotechnological interest.</title>
        <authorList>
            <person name="Kunze G."/>
            <person name="Gaillardin C."/>
            <person name="Czernicka M."/>
            <person name="Durrens P."/>
            <person name="Martin T."/>
            <person name="Boer E."/>
            <person name="Gabaldon T."/>
            <person name="Cruz J."/>
            <person name="Talla E."/>
            <person name="Marck C."/>
            <person name="Goffeau A."/>
            <person name="Barbe V."/>
            <person name="Baret P."/>
            <person name="Baronian K."/>
            <person name="Beier S."/>
            <person name="Bleykasten C."/>
            <person name="Bode R."/>
            <person name="Casaregola S."/>
            <person name="Despons L."/>
            <person name="Fairhead C."/>
            <person name="Giersberg M."/>
            <person name="Gierski P."/>
            <person name="Hahnel U."/>
            <person name="Hartmann A."/>
            <person name="Jankowska D."/>
            <person name="Jubin C."/>
            <person name="Jung P."/>
            <person name="Lafontaine I."/>
            <person name="Leh-Louis V."/>
            <person name="Lemaire M."/>
            <person name="Marcet-Houben M."/>
            <person name="Mascher M."/>
            <person name="Morel G."/>
            <person name="Richard G.-F."/>
            <person name="Riechen J."/>
            <person name="Sacerdot C."/>
            <person name="Sarkar A."/>
            <person name="Savel G."/>
            <person name="Schacherer J."/>
            <person name="Sherman D."/>
            <person name="Straub M.-L."/>
            <person name="Stein N."/>
            <person name="Thierry A."/>
            <person name="Trautwein-Schult A."/>
            <person name="Westhof E."/>
            <person name="Worch S."/>
            <person name="Dujon B."/>
            <person name="Souciet J.-L."/>
            <person name="Wincker P."/>
            <person name="Scholz U."/>
            <person name="Neuveglise N."/>
        </authorList>
    </citation>
    <scope>NUCLEOTIDE SEQUENCE</scope>
    <source>
        <strain evidence="10">LS3</strain>
    </source>
</reference>
<evidence type="ECO:0000313" key="10">
    <source>
        <dbReference type="EMBL" id="CDP36480.1"/>
    </source>
</evidence>
<feature type="domain" description="C2H2-type" evidence="9">
    <location>
        <begin position="257"/>
        <end position="286"/>
    </location>
</feature>
<dbReference type="EMBL" id="HG937692">
    <property type="protein sequence ID" value="CDP36480.1"/>
    <property type="molecule type" value="Genomic_DNA"/>
</dbReference>
<dbReference type="SMART" id="SM00355">
    <property type="entry name" value="ZnF_C2H2"/>
    <property type="match status" value="2"/>
</dbReference>
<keyword evidence="2" id="KW-0479">Metal-binding</keyword>
<keyword evidence="6" id="KW-0539">Nucleus</keyword>
<evidence type="ECO:0000256" key="8">
    <source>
        <dbReference type="SAM" id="MobiDB-lite"/>
    </source>
</evidence>
<dbReference type="Gene3D" id="3.30.160.60">
    <property type="entry name" value="Classic Zinc Finger"/>
    <property type="match status" value="2"/>
</dbReference>
<accession>A0A060T5S0</accession>
<dbReference type="AlphaFoldDB" id="A0A060T5S0"/>
<keyword evidence="3" id="KW-0677">Repeat</keyword>
<reference evidence="10" key="1">
    <citation type="submission" date="2014-02" db="EMBL/GenBank/DDBJ databases">
        <authorList>
            <person name="Genoscope - CEA"/>
        </authorList>
    </citation>
    <scope>NUCLEOTIDE SEQUENCE</scope>
    <source>
        <strain evidence="10">LS3</strain>
    </source>
</reference>
<dbReference type="FunFam" id="3.30.160.60:FF:001498">
    <property type="entry name" value="Zinc finger protein 404"/>
    <property type="match status" value="1"/>
</dbReference>
<comment type="subcellular location">
    <subcellularLocation>
        <location evidence="1">Nucleus</location>
    </subcellularLocation>
</comment>
<proteinExistence type="predicted"/>
<dbReference type="Pfam" id="PF00096">
    <property type="entry name" value="zf-C2H2"/>
    <property type="match status" value="2"/>
</dbReference>
<keyword evidence="5" id="KW-0862">Zinc</keyword>
<dbReference type="GO" id="GO:0005634">
    <property type="term" value="C:nucleus"/>
    <property type="evidence" value="ECO:0007669"/>
    <property type="project" value="UniProtKB-SubCell"/>
</dbReference>
<dbReference type="PROSITE" id="PS00028">
    <property type="entry name" value="ZINC_FINGER_C2H2_1"/>
    <property type="match status" value="2"/>
</dbReference>
<dbReference type="PANTHER" id="PTHR23235">
    <property type="entry name" value="KRUEPPEL-LIKE TRANSCRIPTION FACTOR"/>
    <property type="match status" value="1"/>
</dbReference>
<feature type="region of interest" description="Disordered" evidence="8">
    <location>
        <begin position="199"/>
        <end position="231"/>
    </location>
</feature>
<protein>
    <submittedName>
        <fullName evidence="10">ARAD1B14014p</fullName>
    </submittedName>
</protein>
<evidence type="ECO:0000256" key="7">
    <source>
        <dbReference type="PROSITE-ProRule" id="PRU00042"/>
    </source>
</evidence>
<keyword evidence="4 7" id="KW-0863">Zinc-finger</keyword>
<dbReference type="GO" id="GO:0000978">
    <property type="term" value="F:RNA polymerase II cis-regulatory region sequence-specific DNA binding"/>
    <property type="evidence" value="ECO:0007669"/>
    <property type="project" value="UniProtKB-ARBA"/>
</dbReference>
<dbReference type="PANTHER" id="PTHR23235:SF120">
    <property type="entry name" value="KRUPPEL-LIKE FACTOR 15"/>
    <property type="match status" value="1"/>
</dbReference>
<sequence length="296" mass="31969">MATPLRRTMSTPNDMTPAHPLYEEMDHYYMDRSHTLSLDPESIYHYDSSLPALTPSGPQSGLLTPSSSCSSISSYLPYLTPATPASHAGVDVEDAGAMGGVKLDFTSPYVTTPMAGGAGSAMGTNPFYSPSWTPESTSPNSSCSNTLPPSPVLTPADRAYVAQLDFNPPFQQQAAVKSQSQAQQAAAYALSVGPTHEHMAAPSSLCMSPPSQGRRRSGRGSKSAETKPHACKSCGKSFRRLEHLKRHAKVHTEERPFLCDVPGCERRFSRSDNLRAHRRTHTKRGGRNAFVEGLCV</sequence>